<dbReference type="GO" id="GO:0005230">
    <property type="term" value="F:extracellular ligand-gated monoatomic ion channel activity"/>
    <property type="evidence" value="ECO:0007669"/>
    <property type="project" value="InterPro"/>
</dbReference>
<accession>A0AAQ5XVQ9</accession>
<evidence type="ECO:0000313" key="24">
    <source>
        <dbReference type="Ensembl" id="ENSAOCP00000044892.1"/>
    </source>
</evidence>
<evidence type="ECO:0000256" key="2">
    <source>
        <dbReference type="ARBA" id="ARBA00022475"/>
    </source>
</evidence>
<dbReference type="InterPro" id="IPR006202">
    <property type="entry name" value="Neur_chan_lig-bd"/>
</dbReference>
<dbReference type="InterPro" id="IPR036719">
    <property type="entry name" value="Neuro-gated_channel_TM_sf"/>
</dbReference>
<evidence type="ECO:0000256" key="11">
    <source>
        <dbReference type="ARBA" id="ARBA00023180"/>
    </source>
</evidence>
<comment type="catalytic activity">
    <reaction evidence="16">
        <text>K(+)(in) = K(+)(out)</text>
        <dbReference type="Rhea" id="RHEA:29463"/>
        <dbReference type="ChEBI" id="CHEBI:29103"/>
    </reaction>
</comment>
<comment type="subcellular location">
    <subcellularLocation>
        <location evidence="15">Postsynaptic cell membrane</location>
        <topology evidence="15">Multi-pass membrane protein</topology>
    </subcellularLocation>
</comment>
<keyword evidence="12" id="KW-0628">Postsynaptic cell membrane</keyword>
<evidence type="ECO:0000256" key="6">
    <source>
        <dbReference type="ARBA" id="ARBA00023018"/>
    </source>
</evidence>
<keyword evidence="5 20" id="KW-1133">Transmembrane helix</keyword>
<keyword evidence="1 20" id="KW-0813">Transport</keyword>
<keyword evidence="25" id="KW-1185">Reference proteome</keyword>
<evidence type="ECO:0000256" key="19">
    <source>
        <dbReference type="ARBA" id="ARBA00037540"/>
    </source>
</evidence>
<feature type="domain" description="Neurotransmitter-gated ion-channel transmembrane" evidence="23">
    <location>
        <begin position="281"/>
        <end position="362"/>
    </location>
</feature>
<keyword evidence="6" id="KW-0770">Synapse</keyword>
<evidence type="ECO:0000256" key="21">
    <source>
        <dbReference type="SAM" id="MobiDB-lite"/>
    </source>
</evidence>
<name>A0AAQ5XVQ9_AMPOC</name>
<evidence type="ECO:0000256" key="5">
    <source>
        <dbReference type="ARBA" id="ARBA00022989"/>
    </source>
</evidence>
<evidence type="ECO:0000313" key="25">
    <source>
        <dbReference type="Proteomes" id="UP001501940"/>
    </source>
</evidence>
<reference evidence="24 25" key="1">
    <citation type="submission" date="2022-01" db="EMBL/GenBank/DDBJ databases">
        <title>A chromosome-scale genome assembly of the false clownfish, Amphiprion ocellaris.</title>
        <authorList>
            <person name="Ryu T."/>
        </authorList>
    </citation>
    <scope>NUCLEOTIDE SEQUENCE [LARGE SCALE GENOMIC DNA]</scope>
</reference>
<keyword evidence="4 20" id="KW-0732">Signal</keyword>
<feature type="chain" id="PRO_5043098644" description="5-hydroxytryptamine receptor 3A-like" evidence="20">
    <location>
        <begin position="19"/>
        <end position="492"/>
    </location>
</feature>
<comment type="catalytic activity">
    <reaction evidence="18">
        <text>Ca(2+)(in) = Ca(2+)(out)</text>
        <dbReference type="Rhea" id="RHEA:29671"/>
        <dbReference type="ChEBI" id="CHEBI:29108"/>
    </reaction>
</comment>
<dbReference type="GeneTree" id="ENSGT00940000163471"/>
<evidence type="ECO:0008006" key="26">
    <source>
        <dbReference type="Google" id="ProtNLM"/>
    </source>
</evidence>
<evidence type="ECO:0000256" key="10">
    <source>
        <dbReference type="ARBA" id="ARBA00023170"/>
    </source>
</evidence>
<dbReference type="Gene3D" id="2.70.170.10">
    <property type="entry name" value="Neurotransmitter-gated ion-channel ligand-binding domain"/>
    <property type="match status" value="1"/>
</dbReference>
<dbReference type="PRINTS" id="PR00252">
    <property type="entry name" value="NRIONCHANNEL"/>
</dbReference>
<reference evidence="24" key="2">
    <citation type="submission" date="2025-08" db="UniProtKB">
        <authorList>
            <consortium name="Ensembl"/>
        </authorList>
    </citation>
    <scope>IDENTIFICATION</scope>
</reference>
<comment type="function">
    <text evidence="19">Forms serotonin (5-hydroxytryptamine/5-HT3)-activated cation-selective channel complexes, which when activated cause fast, depolarizing responses in neurons.</text>
</comment>
<evidence type="ECO:0000256" key="3">
    <source>
        <dbReference type="ARBA" id="ARBA00022692"/>
    </source>
</evidence>
<keyword evidence="9" id="KW-1015">Disulfide bond</keyword>
<keyword evidence="7 20" id="KW-0406">Ion transport</keyword>
<sequence length="492" mass="56536">MMPAGCFFFLLLLTGGKASDSEQQVPDDHERGNTSSLESTELRGNETGDKPKRSYKCNFQAVINYLKLIEDKPKYTMSRPVEDHSTATLIYVSMAIYAILDVRERDQTFVSYVWIWLNWYNEHISWNPSDFCGLEHITAPTEFLWMPDLTIKEMTEKDKIHPSPYLKINHDGVVEYRDDQVVVSTCKMHIFKFPFDTQTCSFSFKSVLYSDKEVQILFNPNSKELTEYSRKVIQTRYEWLFVSLTSENTTEDLYFINQTAIVYSITMKRRAILYVANFLLPVFFFLCLDLASLLISHRGGEKLSFKVTVLLAVTVMQLILNEILPASSHRIPLIATYCIGVFGMMLLSLMETIFVMYLMEKDFQDDETDGDQSLNEIHEDKLDKGNFHSCFRGIKKCVHCASANDASADETSVPKEGSSQLTEVSLALEKVSDELGEIDRKMIQLSSNKEEKSGYWTRMAKKIDKAFSIIYVISASMFLVILFSIWSIPYTD</sequence>
<evidence type="ECO:0000256" key="12">
    <source>
        <dbReference type="ARBA" id="ARBA00023257"/>
    </source>
</evidence>
<evidence type="ECO:0000259" key="23">
    <source>
        <dbReference type="Pfam" id="PF02932"/>
    </source>
</evidence>
<feature type="transmembrane region" description="Helical" evidence="20">
    <location>
        <begin position="334"/>
        <end position="358"/>
    </location>
</feature>
<evidence type="ECO:0000256" key="15">
    <source>
        <dbReference type="ARBA" id="ARBA00034104"/>
    </source>
</evidence>
<dbReference type="GO" id="GO:0004888">
    <property type="term" value="F:transmembrane signaling receptor activity"/>
    <property type="evidence" value="ECO:0007669"/>
    <property type="project" value="InterPro"/>
</dbReference>
<dbReference type="FunFam" id="1.20.58.390:FF:000103">
    <property type="entry name" value="Si:ch211-256e16.10"/>
    <property type="match status" value="1"/>
</dbReference>
<keyword evidence="8 20" id="KW-0472">Membrane</keyword>
<evidence type="ECO:0000256" key="7">
    <source>
        <dbReference type="ARBA" id="ARBA00023065"/>
    </source>
</evidence>
<evidence type="ECO:0000256" key="17">
    <source>
        <dbReference type="ARBA" id="ARBA00036239"/>
    </source>
</evidence>
<evidence type="ECO:0000256" key="20">
    <source>
        <dbReference type="RuleBase" id="RU000687"/>
    </source>
</evidence>
<dbReference type="AlphaFoldDB" id="A0AAQ5XVQ9"/>
<comment type="similarity">
    <text evidence="20">Belongs to the ligand-gated ion channel (TC 1.A.9) family.</text>
</comment>
<evidence type="ECO:0000256" key="8">
    <source>
        <dbReference type="ARBA" id="ARBA00023136"/>
    </source>
</evidence>
<comment type="catalytic activity">
    <reaction evidence="17">
        <text>Na(+)(in) = Na(+)(out)</text>
        <dbReference type="Rhea" id="RHEA:34963"/>
        <dbReference type="ChEBI" id="CHEBI:29101"/>
    </reaction>
</comment>
<dbReference type="InterPro" id="IPR006029">
    <property type="entry name" value="Neurotrans-gated_channel_TM"/>
</dbReference>
<dbReference type="InterPro" id="IPR006201">
    <property type="entry name" value="Neur_channel"/>
</dbReference>
<evidence type="ECO:0000256" key="16">
    <source>
        <dbReference type="ARBA" id="ARBA00034430"/>
    </source>
</evidence>
<evidence type="ECO:0000256" key="18">
    <source>
        <dbReference type="ARBA" id="ARBA00036634"/>
    </source>
</evidence>
<dbReference type="Ensembl" id="ENSAOCT00000064335.1">
    <property type="protein sequence ID" value="ENSAOCP00000044892.1"/>
    <property type="gene ID" value="ENSAOCG00000025634.1"/>
</dbReference>
<dbReference type="InterPro" id="IPR038050">
    <property type="entry name" value="Neuro_actylchol_rec"/>
</dbReference>
<dbReference type="Proteomes" id="UP001501940">
    <property type="component" value="Chromosome 18"/>
</dbReference>
<keyword evidence="10" id="KW-0675">Receptor</keyword>
<organism evidence="24 25">
    <name type="scientific">Amphiprion ocellaris</name>
    <name type="common">Clown anemonefish</name>
    <dbReference type="NCBI Taxonomy" id="80972"/>
    <lineage>
        <taxon>Eukaryota</taxon>
        <taxon>Metazoa</taxon>
        <taxon>Chordata</taxon>
        <taxon>Craniata</taxon>
        <taxon>Vertebrata</taxon>
        <taxon>Euteleostomi</taxon>
        <taxon>Actinopterygii</taxon>
        <taxon>Neopterygii</taxon>
        <taxon>Teleostei</taxon>
        <taxon>Neoteleostei</taxon>
        <taxon>Acanthomorphata</taxon>
        <taxon>Ovalentaria</taxon>
        <taxon>Pomacentridae</taxon>
        <taxon>Amphiprion</taxon>
    </lineage>
</organism>
<evidence type="ECO:0000256" key="1">
    <source>
        <dbReference type="ARBA" id="ARBA00022448"/>
    </source>
</evidence>
<keyword evidence="2" id="KW-1003">Cell membrane</keyword>
<feature type="domain" description="Neurotransmitter-gated ion-channel ligand-binding" evidence="22">
    <location>
        <begin position="77"/>
        <end position="270"/>
    </location>
</feature>
<dbReference type="GO" id="GO:0045211">
    <property type="term" value="C:postsynaptic membrane"/>
    <property type="evidence" value="ECO:0007669"/>
    <property type="project" value="UniProtKB-SubCell"/>
</dbReference>
<feature type="compositionally biased region" description="Basic and acidic residues" evidence="21">
    <location>
        <begin position="40"/>
        <end position="52"/>
    </location>
</feature>
<feature type="transmembrane region" description="Helical" evidence="20">
    <location>
        <begin position="466"/>
        <end position="488"/>
    </location>
</feature>
<reference evidence="24" key="3">
    <citation type="submission" date="2025-09" db="UniProtKB">
        <authorList>
            <consortium name="Ensembl"/>
        </authorList>
    </citation>
    <scope>IDENTIFICATION</scope>
</reference>
<dbReference type="Pfam" id="PF02931">
    <property type="entry name" value="Neur_chan_LBD"/>
    <property type="match status" value="1"/>
</dbReference>
<keyword evidence="11" id="KW-0325">Glycoprotein</keyword>
<evidence type="ECO:0000259" key="22">
    <source>
        <dbReference type="Pfam" id="PF02931"/>
    </source>
</evidence>
<keyword evidence="14 20" id="KW-0407">Ion channel</keyword>
<dbReference type="FunFam" id="2.70.170.10:FF:000017">
    <property type="entry name" value="5-hydroxytryptamine receptor 3A"/>
    <property type="match status" value="1"/>
</dbReference>
<keyword evidence="13" id="KW-1071">Ligand-gated ion channel</keyword>
<feature type="transmembrane region" description="Helical" evidence="20">
    <location>
        <begin position="307"/>
        <end position="328"/>
    </location>
</feature>
<dbReference type="SUPFAM" id="SSF90112">
    <property type="entry name" value="Neurotransmitter-gated ion-channel transmembrane pore"/>
    <property type="match status" value="1"/>
</dbReference>
<protein>
    <recommendedName>
        <fullName evidence="26">5-hydroxytryptamine receptor 3A-like</fullName>
    </recommendedName>
</protein>
<dbReference type="InterPro" id="IPR036734">
    <property type="entry name" value="Neur_chan_lig-bd_sf"/>
</dbReference>
<dbReference type="InterPro" id="IPR018000">
    <property type="entry name" value="Neurotransmitter_ion_chnl_CS"/>
</dbReference>
<evidence type="ECO:0000256" key="9">
    <source>
        <dbReference type="ARBA" id="ARBA00023157"/>
    </source>
</evidence>
<dbReference type="Gene3D" id="1.20.58.390">
    <property type="entry name" value="Neurotransmitter-gated ion-channel transmembrane domain"/>
    <property type="match status" value="1"/>
</dbReference>
<dbReference type="SUPFAM" id="SSF63712">
    <property type="entry name" value="Nicotinic receptor ligand binding domain-like"/>
    <property type="match status" value="1"/>
</dbReference>
<dbReference type="PROSITE" id="PS00236">
    <property type="entry name" value="NEUROTR_ION_CHANNEL"/>
    <property type="match status" value="1"/>
</dbReference>
<keyword evidence="3 20" id="KW-0812">Transmembrane</keyword>
<evidence type="ECO:0000256" key="4">
    <source>
        <dbReference type="ARBA" id="ARBA00022729"/>
    </source>
</evidence>
<feature type="region of interest" description="Disordered" evidence="21">
    <location>
        <begin position="20"/>
        <end position="53"/>
    </location>
</feature>
<proteinExistence type="inferred from homology"/>
<evidence type="ECO:0000256" key="13">
    <source>
        <dbReference type="ARBA" id="ARBA00023286"/>
    </source>
</evidence>
<dbReference type="PANTHER" id="PTHR18945">
    <property type="entry name" value="NEUROTRANSMITTER GATED ION CHANNEL"/>
    <property type="match status" value="1"/>
</dbReference>
<feature type="signal peptide" evidence="20">
    <location>
        <begin position="1"/>
        <end position="18"/>
    </location>
</feature>
<evidence type="ECO:0000256" key="14">
    <source>
        <dbReference type="ARBA" id="ARBA00023303"/>
    </source>
</evidence>
<dbReference type="Pfam" id="PF02932">
    <property type="entry name" value="Neur_chan_memb"/>
    <property type="match status" value="1"/>
</dbReference>
<feature type="transmembrane region" description="Helical" evidence="20">
    <location>
        <begin position="271"/>
        <end position="295"/>
    </location>
</feature>